<comment type="caution">
    <text evidence="2">The sequence shown here is derived from an EMBL/GenBank/DDBJ whole genome shotgun (WGS) entry which is preliminary data.</text>
</comment>
<evidence type="ECO:0000256" key="1">
    <source>
        <dbReference type="SAM" id="Phobius"/>
    </source>
</evidence>
<evidence type="ECO:0000313" key="3">
    <source>
        <dbReference type="Proteomes" id="UP000784880"/>
    </source>
</evidence>
<proteinExistence type="predicted"/>
<keyword evidence="1" id="KW-1133">Transmembrane helix</keyword>
<gene>
    <name evidence="2" type="primary">prli42</name>
    <name evidence="2" type="ORF">KS419_23455</name>
</gene>
<dbReference type="EMBL" id="JAHQCS010000184">
    <property type="protein sequence ID" value="MBU9714706.1"/>
    <property type="molecule type" value="Genomic_DNA"/>
</dbReference>
<dbReference type="InterPro" id="IPR049722">
    <property type="entry name" value="Prli42-like"/>
</dbReference>
<keyword evidence="3" id="KW-1185">Reference proteome</keyword>
<keyword evidence="1" id="KW-0812">Transmembrane</keyword>
<protein>
    <submittedName>
        <fullName evidence="2">Stressosome-associated protein Prli42</fullName>
    </submittedName>
</protein>
<name>A0ABS6JM01_9BACI</name>
<feature type="transmembrane region" description="Helical" evidence="1">
    <location>
        <begin position="9"/>
        <end position="28"/>
    </location>
</feature>
<accession>A0ABS6JM01</accession>
<dbReference type="RefSeq" id="WP_217069496.1">
    <property type="nucleotide sequence ID" value="NZ_JAHQCS010000184.1"/>
</dbReference>
<dbReference type="Proteomes" id="UP000784880">
    <property type="component" value="Unassembled WGS sequence"/>
</dbReference>
<keyword evidence="1" id="KW-0472">Membrane</keyword>
<sequence length="29" mass="3271">MPRKYRKVIIYIMIATMALGTILGSVALF</sequence>
<reference evidence="2 3" key="1">
    <citation type="submission" date="2021-06" db="EMBL/GenBank/DDBJ databases">
        <title>Bacillus sp. RD4P76, an endophyte from a halophyte.</title>
        <authorList>
            <person name="Sun J.-Q."/>
        </authorList>
    </citation>
    <scope>NUCLEOTIDE SEQUENCE [LARGE SCALE GENOMIC DNA]</scope>
    <source>
        <strain evidence="2 3">CGMCC 1.15917</strain>
    </source>
</reference>
<organism evidence="2 3">
    <name type="scientific">Evansella tamaricis</name>
    <dbReference type="NCBI Taxonomy" id="2069301"/>
    <lineage>
        <taxon>Bacteria</taxon>
        <taxon>Bacillati</taxon>
        <taxon>Bacillota</taxon>
        <taxon>Bacilli</taxon>
        <taxon>Bacillales</taxon>
        <taxon>Bacillaceae</taxon>
        <taxon>Evansella</taxon>
    </lineage>
</organism>
<evidence type="ECO:0000313" key="2">
    <source>
        <dbReference type="EMBL" id="MBU9714706.1"/>
    </source>
</evidence>
<dbReference type="NCBIfam" id="NF033880">
    <property type="entry name" value="Prli42"/>
    <property type="match status" value="1"/>
</dbReference>